<dbReference type="PANTHER" id="PTHR47526">
    <property type="entry name" value="ATP-DEPENDENT DNA HELICASE"/>
    <property type="match status" value="1"/>
</dbReference>
<evidence type="ECO:0000313" key="3">
    <source>
        <dbReference type="Proteomes" id="UP000030746"/>
    </source>
</evidence>
<evidence type="ECO:0000313" key="2">
    <source>
        <dbReference type="EMBL" id="ESO91906.1"/>
    </source>
</evidence>
<dbReference type="PANTHER" id="PTHR47526:SF3">
    <property type="entry name" value="PHD-TYPE DOMAIN-CONTAINING PROTEIN"/>
    <property type="match status" value="1"/>
</dbReference>
<dbReference type="AlphaFoldDB" id="V4AF07"/>
<accession>V4AF07</accession>
<dbReference type="EMBL" id="KB202199">
    <property type="protein sequence ID" value="ESO91906.1"/>
    <property type="molecule type" value="Genomic_DNA"/>
</dbReference>
<dbReference type="Gene3D" id="3.90.320.10">
    <property type="match status" value="1"/>
</dbReference>
<dbReference type="GO" id="GO:0006281">
    <property type="term" value="P:DNA repair"/>
    <property type="evidence" value="ECO:0007669"/>
    <property type="project" value="UniProtKB-ARBA"/>
</dbReference>
<dbReference type="SUPFAM" id="SSF52980">
    <property type="entry name" value="Restriction endonuclease-like"/>
    <property type="match status" value="1"/>
</dbReference>
<dbReference type="CTD" id="20239370"/>
<name>V4AF07_LOTGI</name>
<proteinExistence type="predicted"/>
<protein>
    <recommendedName>
        <fullName evidence="1">YqaJ viral recombinase domain-containing protein</fullName>
    </recommendedName>
</protein>
<dbReference type="OrthoDB" id="6062130at2759"/>
<evidence type="ECO:0000259" key="1">
    <source>
        <dbReference type="Pfam" id="PF09588"/>
    </source>
</evidence>
<dbReference type="InterPro" id="IPR019080">
    <property type="entry name" value="YqaJ_viral_recombinase"/>
</dbReference>
<dbReference type="InterPro" id="IPR011335">
    <property type="entry name" value="Restrct_endonuc-II-like"/>
</dbReference>
<dbReference type="GeneID" id="20239370"/>
<sequence>MATHSKTYQDFLEMGMSQLKDFLTVRGISISGYCEGMSIPSFAKLSVSGIVNDIIRKDLKDSNEDKITILLQRLCFSAEDVASIEKMTRGQVDTVSWIEHRKGRLTASQHHEYYTKVNAIAHVKGALYPKITPLAADIILNHLEKVDAVRWGKDHEKEALKAFYAHEATKHDKFKLESAGLFVDKDRAYIGASPDSVVYCKCHGKSVIEIKCPYNIRSENVTENFQKCVFNDFE</sequence>
<dbReference type="CDD" id="cd22343">
    <property type="entry name" value="PDDEXK_lambda_exonuclease-like"/>
    <property type="match status" value="1"/>
</dbReference>
<dbReference type="RefSeq" id="XP_009057575.1">
    <property type="nucleotide sequence ID" value="XM_009059327.1"/>
</dbReference>
<dbReference type="Pfam" id="PF09588">
    <property type="entry name" value="YqaJ"/>
    <property type="match status" value="1"/>
</dbReference>
<dbReference type="Proteomes" id="UP000030746">
    <property type="component" value="Unassembled WGS sequence"/>
</dbReference>
<dbReference type="InterPro" id="IPR011604">
    <property type="entry name" value="PDDEXK-like_dom_sf"/>
</dbReference>
<keyword evidence="3" id="KW-1185">Reference proteome</keyword>
<organism evidence="2 3">
    <name type="scientific">Lottia gigantea</name>
    <name type="common">Giant owl limpet</name>
    <dbReference type="NCBI Taxonomy" id="225164"/>
    <lineage>
        <taxon>Eukaryota</taxon>
        <taxon>Metazoa</taxon>
        <taxon>Spiralia</taxon>
        <taxon>Lophotrochozoa</taxon>
        <taxon>Mollusca</taxon>
        <taxon>Gastropoda</taxon>
        <taxon>Patellogastropoda</taxon>
        <taxon>Lottioidea</taxon>
        <taxon>Lottiidae</taxon>
        <taxon>Lottia</taxon>
    </lineage>
</organism>
<dbReference type="STRING" id="225164.V4AF07"/>
<dbReference type="OMA" id="SENEAWH"/>
<reference evidence="2 3" key="1">
    <citation type="journal article" date="2013" name="Nature">
        <title>Insights into bilaterian evolution from three spiralian genomes.</title>
        <authorList>
            <person name="Simakov O."/>
            <person name="Marletaz F."/>
            <person name="Cho S.J."/>
            <person name="Edsinger-Gonzales E."/>
            <person name="Havlak P."/>
            <person name="Hellsten U."/>
            <person name="Kuo D.H."/>
            <person name="Larsson T."/>
            <person name="Lv J."/>
            <person name="Arendt D."/>
            <person name="Savage R."/>
            <person name="Osoegawa K."/>
            <person name="de Jong P."/>
            <person name="Grimwood J."/>
            <person name="Chapman J.A."/>
            <person name="Shapiro H."/>
            <person name="Aerts A."/>
            <person name="Otillar R.P."/>
            <person name="Terry A.Y."/>
            <person name="Boore J.L."/>
            <person name="Grigoriev I.V."/>
            <person name="Lindberg D.R."/>
            <person name="Seaver E.C."/>
            <person name="Weisblat D.A."/>
            <person name="Putnam N.H."/>
            <person name="Rokhsar D.S."/>
        </authorList>
    </citation>
    <scope>NUCLEOTIDE SEQUENCE [LARGE SCALE GENOMIC DNA]</scope>
</reference>
<dbReference type="HOGENOM" id="CLU_1186180_0_0_1"/>
<gene>
    <name evidence="2" type="ORF">LOTGIDRAFT_163266</name>
</gene>
<feature type="domain" description="YqaJ viral recombinase" evidence="1">
    <location>
        <begin position="97"/>
        <end position="218"/>
    </location>
</feature>
<dbReference type="KEGG" id="lgi:LOTGIDRAFT_163266"/>